<dbReference type="PROSITE" id="PS00411">
    <property type="entry name" value="KINESIN_MOTOR_1"/>
    <property type="match status" value="1"/>
</dbReference>
<evidence type="ECO:0000256" key="2">
    <source>
        <dbReference type="ARBA" id="ARBA00022741"/>
    </source>
</evidence>
<keyword evidence="2" id="KW-0547">Nucleotide-binding</keyword>
<keyword evidence="4" id="KW-0175">Coiled coil</keyword>
<dbReference type="SUPFAM" id="SSF52540">
    <property type="entry name" value="P-loop containing nucleoside triphosphate hydrolases"/>
    <property type="match status" value="1"/>
</dbReference>
<feature type="domain" description="Kinesin motor" evidence="8">
    <location>
        <begin position="1"/>
        <end position="86"/>
    </location>
</feature>
<name>A0AAD9UXR4_ACRCE</name>
<evidence type="ECO:0000313" key="10">
    <source>
        <dbReference type="Proteomes" id="UP001249851"/>
    </source>
</evidence>
<dbReference type="InterPro" id="IPR027640">
    <property type="entry name" value="Kinesin-like_fam"/>
</dbReference>
<comment type="subcellular location">
    <subcellularLocation>
        <location evidence="1">Cytoplasm</location>
        <location evidence="1">Cytoskeleton</location>
    </subcellularLocation>
</comment>
<keyword evidence="6" id="KW-0206">Cytoskeleton</keyword>
<evidence type="ECO:0000256" key="5">
    <source>
        <dbReference type="ARBA" id="ARBA00023175"/>
    </source>
</evidence>
<dbReference type="InterPro" id="IPR036961">
    <property type="entry name" value="Kinesin_motor_dom_sf"/>
</dbReference>
<dbReference type="EMBL" id="JARQWQ010000074">
    <property type="protein sequence ID" value="KAK2553786.1"/>
    <property type="molecule type" value="Genomic_DNA"/>
</dbReference>
<dbReference type="InterPro" id="IPR001752">
    <property type="entry name" value="Kinesin_motor_dom"/>
</dbReference>
<evidence type="ECO:0000256" key="7">
    <source>
        <dbReference type="PROSITE-ProRule" id="PRU00283"/>
    </source>
</evidence>
<dbReference type="InterPro" id="IPR019821">
    <property type="entry name" value="Kinesin_motor_CS"/>
</dbReference>
<dbReference type="GO" id="GO:0005856">
    <property type="term" value="C:cytoskeleton"/>
    <property type="evidence" value="ECO:0007669"/>
    <property type="project" value="UniProtKB-SubCell"/>
</dbReference>
<gene>
    <name evidence="9" type="ORF">P5673_024765</name>
</gene>
<comment type="caution">
    <text evidence="7">Lacks conserved residue(s) required for the propagation of feature annotation.</text>
</comment>
<accession>A0AAD9UXR4</accession>
<evidence type="ECO:0000256" key="3">
    <source>
        <dbReference type="ARBA" id="ARBA00022840"/>
    </source>
</evidence>
<dbReference type="GO" id="GO:0005524">
    <property type="term" value="F:ATP binding"/>
    <property type="evidence" value="ECO:0007669"/>
    <property type="project" value="UniProtKB-KW"/>
</dbReference>
<keyword evidence="10" id="KW-1185">Reference proteome</keyword>
<keyword evidence="6" id="KW-0963">Cytoplasm</keyword>
<dbReference type="InterPro" id="IPR027417">
    <property type="entry name" value="P-loop_NTPase"/>
</dbReference>
<sequence>MNDRSSRSHTIFRVVIESREMMSESKEPDTIDGAVRVAHLNLVDLAGSERASQTGAFGQRLREGGHINKSLLALGSVIGKLSEGER</sequence>
<organism evidence="9 10">
    <name type="scientific">Acropora cervicornis</name>
    <name type="common">Staghorn coral</name>
    <dbReference type="NCBI Taxonomy" id="6130"/>
    <lineage>
        <taxon>Eukaryota</taxon>
        <taxon>Metazoa</taxon>
        <taxon>Cnidaria</taxon>
        <taxon>Anthozoa</taxon>
        <taxon>Hexacorallia</taxon>
        <taxon>Scleractinia</taxon>
        <taxon>Astrocoeniina</taxon>
        <taxon>Acroporidae</taxon>
        <taxon>Acropora</taxon>
    </lineage>
</organism>
<dbReference type="Gene3D" id="3.40.850.10">
    <property type="entry name" value="Kinesin motor domain"/>
    <property type="match status" value="1"/>
</dbReference>
<keyword evidence="3" id="KW-0067">ATP-binding</keyword>
<dbReference type="GO" id="GO:0007018">
    <property type="term" value="P:microtubule-based movement"/>
    <property type="evidence" value="ECO:0007669"/>
    <property type="project" value="InterPro"/>
</dbReference>
<dbReference type="AlphaFoldDB" id="A0AAD9UXR4"/>
<dbReference type="Proteomes" id="UP001249851">
    <property type="component" value="Unassembled WGS sequence"/>
</dbReference>
<evidence type="ECO:0000256" key="1">
    <source>
        <dbReference type="ARBA" id="ARBA00004245"/>
    </source>
</evidence>
<dbReference type="GO" id="GO:0003777">
    <property type="term" value="F:microtubule motor activity"/>
    <property type="evidence" value="ECO:0007669"/>
    <property type="project" value="InterPro"/>
</dbReference>
<comment type="similarity">
    <text evidence="7">Belongs to the TRAFAC class myosin-kinesin ATPase superfamily. Kinesin family.</text>
</comment>
<dbReference type="GO" id="GO:0008017">
    <property type="term" value="F:microtubule binding"/>
    <property type="evidence" value="ECO:0007669"/>
    <property type="project" value="InterPro"/>
</dbReference>
<dbReference type="PANTHER" id="PTHR47968">
    <property type="entry name" value="CENTROMERE PROTEIN E"/>
    <property type="match status" value="1"/>
</dbReference>
<evidence type="ECO:0000256" key="4">
    <source>
        <dbReference type="ARBA" id="ARBA00023054"/>
    </source>
</evidence>
<protein>
    <submittedName>
        <fullName evidence="9">Centromere-associated protein E</fullName>
    </submittedName>
</protein>
<dbReference type="PROSITE" id="PS50067">
    <property type="entry name" value="KINESIN_MOTOR_2"/>
    <property type="match status" value="1"/>
</dbReference>
<evidence type="ECO:0000256" key="6">
    <source>
        <dbReference type="ARBA" id="ARBA00023212"/>
    </source>
</evidence>
<reference evidence="9" key="2">
    <citation type="journal article" date="2023" name="Science">
        <title>Genomic signatures of disease resistance in endangered staghorn corals.</title>
        <authorList>
            <person name="Vollmer S.V."/>
            <person name="Selwyn J.D."/>
            <person name="Despard B.A."/>
            <person name="Roesel C.L."/>
        </authorList>
    </citation>
    <scope>NUCLEOTIDE SEQUENCE</scope>
    <source>
        <strain evidence="9">K2</strain>
    </source>
</reference>
<dbReference type="Pfam" id="PF00225">
    <property type="entry name" value="Kinesin"/>
    <property type="match status" value="1"/>
</dbReference>
<reference evidence="9" key="1">
    <citation type="journal article" date="2023" name="G3 (Bethesda)">
        <title>Whole genome assembly and annotation of the endangered Caribbean coral Acropora cervicornis.</title>
        <authorList>
            <person name="Selwyn J.D."/>
            <person name="Vollmer S.V."/>
        </authorList>
    </citation>
    <scope>NUCLEOTIDE SEQUENCE</scope>
    <source>
        <strain evidence="9">K2</strain>
    </source>
</reference>
<evidence type="ECO:0000259" key="8">
    <source>
        <dbReference type="PROSITE" id="PS50067"/>
    </source>
</evidence>
<comment type="caution">
    <text evidence="9">The sequence shown here is derived from an EMBL/GenBank/DDBJ whole genome shotgun (WGS) entry which is preliminary data.</text>
</comment>
<keyword evidence="5" id="KW-0505">Motor protein</keyword>
<proteinExistence type="inferred from homology"/>
<dbReference type="PANTHER" id="PTHR47968:SF75">
    <property type="entry name" value="CENTROMERE-ASSOCIATED PROTEIN E"/>
    <property type="match status" value="1"/>
</dbReference>
<evidence type="ECO:0000313" key="9">
    <source>
        <dbReference type="EMBL" id="KAK2553786.1"/>
    </source>
</evidence>